<dbReference type="EMBL" id="CM039432">
    <property type="protein sequence ID" value="KAI4333863.1"/>
    <property type="molecule type" value="Genomic_DNA"/>
</dbReference>
<organism evidence="1 2">
    <name type="scientific">Bauhinia variegata</name>
    <name type="common">Purple orchid tree</name>
    <name type="synonym">Phanera variegata</name>
    <dbReference type="NCBI Taxonomy" id="167791"/>
    <lineage>
        <taxon>Eukaryota</taxon>
        <taxon>Viridiplantae</taxon>
        <taxon>Streptophyta</taxon>
        <taxon>Embryophyta</taxon>
        <taxon>Tracheophyta</taxon>
        <taxon>Spermatophyta</taxon>
        <taxon>Magnoliopsida</taxon>
        <taxon>eudicotyledons</taxon>
        <taxon>Gunneridae</taxon>
        <taxon>Pentapetalae</taxon>
        <taxon>rosids</taxon>
        <taxon>fabids</taxon>
        <taxon>Fabales</taxon>
        <taxon>Fabaceae</taxon>
        <taxon>Cercidoideae</taxon>
        <taxon>Cercideae</taxon>
        <taxon>Bauhiniinae</taxon>
        <taxon>Bauhinia</taxon>
    </lineage>
</organism>
<keyword evidence="2" id="KW-1185">Reference proteome</keyword>
<dbReference type="Proteomes" id="UP000828941">
    <property type="component" value="Chromosome 7"/>
</dbReference>
<comment type="caution">
    <text evidence="1">The sequence shown here is derived from an EMBL/GenBank/DDBJ whole genome shotgun (WGS) entry which is preliminary data.</text>
</comment>
<proteinExistence type="predicted"/>
<name>A0ACB9NBV5_BAUVA</name>
<evidence type="ECO:0000313" key="1">
    <source>
        <dbReference type="EMBL" id="KAI4333863.1"/>
    </source>
</evidence>
<gene>
    <name evidence="1" type="ORF">L6164_018620</name>
</gene>
<evidence type="ECO:0000313" key="2">
    <source>
        <dbReference type="Proteomes" id="UP000828941"/>
    </source>
</evidence>
<reference evidence="1 2" key="1">
    <citation type="journal article" date="2022" name="DNA Res.">
        <title>Chromosomal-level genome assembly of the orchid tree Bauhinia variegata (Leguminosae; Cercidoideae) supports the allotetraploid origin hypothesis of Bauhinia.</title>
        <authorList>
            <person name="Zhong Y."/>
            <person name="Chen Y."/>
            <person name="Zheng D."/>
            <person name="Pang J."/>
            <person name="Liu Y."/>
            <person name="Luo S."/>
            <person name="Meng S."/>
            <person name="Qian L."/>
            <person name="Wei D."/>
            <person name="Dai S."/>
            <person name="Zhou R."/>
        </authorList>
    </citation>
    <scope>NUCLEOTIDE SEQUENCE [LARGE SCALE GENOMIC DNA]</scope>
    <source>
        <strain evidence="1">BV-YZ2020</strain>
    </source>
</reference>
<accession>A0ACB9NBV5</accession>
<protein>
    <submittedName>
        <fullName evidence="1">Uncharacterized protein</fullName>
    </submittedName>
</protein>
<sequence>MSYAVINLLILCSVWTTARASCPAMLKSNSSQTKIMRQRYESWLKRYGRQYADKEEWRVRFSIYRTNVQFIECFNAENHSYNVTDNKFADLTNEEFTSRYLGLRRRKHLKTQFRYDKVEDLPTSIDWREKGAVTEMRDQGRCGSCWAFSAVAAVEGINKIKTGELVSLSEQQLVDCDVGNGNEGCQGGYMDKAFAYIIEHGGLTTEKNYPYKGSDGICNKTKAKHLAVNISGYENVPANNEEKLKAAAANQPVAVAIDAAGYEFQLYSEGIFTGKCGKELNHGVTIVGYGGEGKNKFWLVKNSWGSNWGESGYVKMKRDIEDERGVCGIAIEASYPVKDDEV</sequence>